<dbReference type="AlphaFoldDB" id="A0A927Q2K8"/>
<keyword evidence="3" id="KW-0812">Transmembrane</keyword>
<feature type="region of interest" description="Disordered" evidence="2">
    <location>
        <begin position="74"/>
        <end position="94"/>
    </location>
</feature>
<feature type="compositionally biased region" description="Basic and acidic residues" evidence="2">
    <location>
        <begin position="147"/>
        <end position="169"/>
    </location>
</feature>
<evidence type="ECO:0000256" key="1">
    <source>
        <dbReference type="SAM" id="Coils"/>
    </source>
</evidence>
<dbReference type="RefSeq" id="WP_192142675.1">
    <property type="nucleotide sequence ID" value="NZ_JACYXZ010000002.1"/>
</dbReference>
<keyword evidence="3" id="KW-0472">Membrane</keyword>
<feature type="region of interest" description="Disordered" evidence="2">
    <location>
        <begin position="146"/>
        <end position="169"/>
    </location>
</feature>
<feature type="coiled-coil region" evidence="1">
    <location>
        <begin position="29"/>
        <end position="56"/>
    </location>
</feature>
<dbReference type="EMBL" id="JACYXZ010000002">
    <property type="protein sequence ID" value="MBD8869761.1"/>
    <property type="molecule type" value="Genomic_DNA"/>
</dbReference>
<accession>A0A927Q2K8</accession>
<gene>
    <name evidence="4" type="ORF">IE331_08995</name>
</gene>
<reference evidence="4" key="1">
    <citation type="submission" date="2020-09" db="EMBL/GenBank/DDBJ databases">
        <title>Nocardioides sp. strain MJB4 16S ribosomal RNA gene Genome sequencing and assembly.</title>
        <authorList>
            <person name="Kim I."/>
        </authorList>
    </citation>
    <scope>NUCLEOTIDE SEQUENCE</scope>
    <source>
        <strain evidence="4">MJB4</strain>
    </source>
</reference>
<dbReference type="Proteomes" id="UP000616839">
    <property type="component" value="Unassembled WGS sequence"/>
</dbReference>
<evidence type="ECO:0000256" key="3">
    <source>
        <dbReference type="SAM" id="Phobius"/>
    </source>
</evidence>
<sequence length="169" mass="19043">MVGQDLFVPAALTLAVALAALCGLLLLLLARSRRDRDRVRAEADRSRAESADLRARVDALAELVAARDRPGPEPEYLITRVGEQGPADPLPPGDGRIEGRLFADIVLRESVVKAAALAHGVRLAMRPETRNRIRFEMRREVKRARRDRRDQLRSLRRERQARQRAEEVA</sequence>
<name>A0A927Q2K8_9ACTN</name>
<proteinExistence type="predicted"/>
<organism evidence="4 5">
    <name type="scientific">Nocardioides donggukensis</name>
    <dbReference type="NCBI Taxonomy" id="2774019"/>
    <lineage>
        <taxon>Bacteria</taxon>
        <taxon>Bacillati</taxon>
        <taxon>Actinomycetota</taxon>
        <taxon>Actinomycetes</taxon>
        <taxon>Propionibacteriales</taxon>
        <taxon>Nocardioidaceae</taxon>
        <taxon>Nocardioides</taxon>
    </lineage>
</organism>
<protein>
    <submittedName>
        <fullName evidence="4">Uncharacterized protein</fullName>
    </submittedName>
</protein>
<evidence type="ECO:0000256" key="2">
    <source>
        <dbReference type="SAM" id="MobiDB-lite"/>
    </source>
</evidence>
<keyword evidence="3" id="KW-1133">Transmembrane helix</keyword>
<evidence type="ECO:0000313" key="5">
    <source>
        <dbReference type="Proteomes" id="UP000616839"/>
    </source>
</evidence>
<keyword evidence="1" id="KW-0175">Coiled coil</keyword>
<comment type="caution">
    <text evidence="4">The sequence shown here is derived from an EMBL/GenBank/DDBJ whole genome shotgun (WGS) entry which is preliminary data.</text>
</comment>
<feature type="transmembrane region" description="Helical" evidence="3">
    <location>
        <begin position="6"/>
        <end position="30"/>
    </location>
</feature>
<keyword evidence="5" id="KW-1185">Reference proteome</keyword>
<evidence type="ECO:0000313" key="4">
    <source>
        <dbReference type="EMBL" id="MBD8869761.1"/>
    </source>
</evidence>